<keyword evidence="1" id="KW-0472">Membrane</keyword>
<protein>
    <submittedName>
        <fullName evidence="2">Uncharacterized protein</fullName>
    </submittedName>
</protein>
<reference evidence="2 3" key="1">
    <citation type="submission" date="2018-06" db="EMBL/GenBank/DDBJ databases">
        <title>Paenibacillus montanisoli sp. nov., isolated from mountain area soil.</title>
        <authorList>
            <person name="Wu M."/>
        </authorList>
    </citation>
    <scope>NUCLEOTIDE SEQUENCE [LARGE SCALE GENOMIC DNA]</scope>
    <source>
        <strain evidence="2 3">RA17</strain>
    </source>
</reference>
<organism evidence="2 3">
    <name type="scientific">Paenibacillus montanisoli</name>
    <dbReference type="NCBI Taxonomy" id="2081970"/>
    <lineage>
        <taxon>Bacteria</taxon>
        <taxon>Bacillati</taxon>
        <taxon>Bacillota</taxon>
        <taxon>Bacilli</taxon>
        <taxon>Bacillales</taxon>
        <taxon>Paenibacillaceae</taxon>
        <taxon>Paenibacillus</taxon>
    </lineage>
</organism>
<evidence type="ECO:0000313" key="2">
    <source>
        <dbReference type="EMBL" id="RAP75247.1"/>
    </source>
</evidence>
<dbReference type="NCBIfam" id="NF041644">
    <property type="entry name" value="CBO0543_fam"/>
    <property type="match status" value="1"/>
</dbReference>
<feature type="transmembrane region" description="Helical" evidence="1">
    <location>
        <begin position="92"/>
        <end position="117"/>
    </location>
</feature>
<feature type="transmembrane region" description="Helical" evidence="1">
    <location>
        <begin position="67"/>
        <end position="85"/>
    </location>
</feature>
<proteinExistence type="predicted"/>
<evidence type="ECO:0000256" key="1">
    <source>
        <dbReference type="SAM" id="Phobius"/>
    </source>
</evidence>
<gene>
    <name evidence="2" type="ORF">DL346_17895</name>
</gene>
<dbReference type="RefSeq" id="WP_112883511.1">
    <property type="nucleotide sequence ID" value="NZ_QLUW01000003.1"/>
</dbReference>
<keyword evidence="1" id="KW-0812">Transmembrane</keyword>
<feature type="transmembrane region" description="Helical" evidence="1">
    <location>
        <begin position="6"/>
        <end position="21"/>
    </location>
</feature>
<feature type="transmembrane region" description="Helical" evidence="1">
    <location>
        <begin position="30"/>
        <end position="51"/>
    </location>
</feature>
<feature type="transmembrane region" description="Helical" evidence="1">
    <location>
        <begin position="123"/>
        <end position="141"/>
    </location>
</feature>
<keyword evidence="1" id="KW-1133">Transmembrane helix</keyword>
<dbReference type="EMBL" id="QLUW01000003">
    <property type="protein sequence ID" value="RAP75247.1"/>
    <property type="molecule type" value="Genomic_DNA"/>
</dbReference>
<name>A0A328TXN8_9BACL</name>
<comment type="caution">
    <text evidence="2">The sequence shown here is derived from an EMBL/GenBank/DDBJ whole genome shotgun (WGS) entry which is preliminary data.</text>
</comment>
<dbReference type="InterPro" id="IPR048147">
    <property type="entry name" value="CBO0543-like"/>
</dbReference>
<accession>A0A328TXN8</accession>
<sequence>MGAWFAYGSLAVALIIVWFMPKRLTRREIYLIWGFVAGATVYADLTLGVVFDLYDFLETAKIDLVDLPLQATLAPAYSVIIANFMPSRTRSFVYYLIGVVLFSLLFERLSVISHYIIYKGWKWYYSVPAYAAGMVFLRWHLGYIRKPL</sequence>
<dbReference type="OrthoDB" id="2865290at2"/>
<dbReference type="Proteomes" id="UP000249260">
    <property type="component" value="Unassembled WGS sequence"/>
</dbReference>
<keyword evidence="3" id="KW-1185">Reference proteome</keyword>
<evidence type="ECO:0000313" key="3">
    <source>
        <dbReference type="Proteomes" id="UP000249260"/>
    </source>
</evidence>
<dbReference type="AlphaFoldDB" id="A0A328TXN8"/>